<protein>
    <recommendedName>
        <fullName evidence="6">Polyprenyl synthetase family protein</fullName>
    </recommendedName>
</protein>
<gene>
    <name evidence="4" type="ORF">BIP78_1406</name>
</gene>
<dbReference type="Gene3D" id="1.10.600.10">
    <property type="entry name" value="Farnesyl Diphosphate Synthase"/>
    <property type="match status" value="1"/>
</dbReference>
<dbReference type="EMBL" id="CP034928">
    <property type="protein sequence ID" value="QAA77172.1"/>
    <property type="molecule type" value="Genomic_DNA"/>
</dbReference>
<keyword evidence="2" id="KW-0460">Magnesium</keyword>
<keyword evidence="1" id="KW-0479">Metal-binding</keyword>
<dbReference type="InterPro" id="IPR000092">
    <property type="entry name" value="Polyprenyl_synt"/>
</dbReference>
<dbReference type="PROSITE" id="PS00723">
    <property type="entry name" value="POLYPRENYL_SYNTHASE_1"/>
    <property type="match status" value="1"/>
</dbReference>
<name>A0A410FW21_BIPS1</name>
<evidence type="ECO:0000313" key="4">
    <source>
        <dbReference type="EMBL" id="QAA77172.1"/>
    </source>
</evidence>
<organism evidence="4 5">
    <name type="scientific">Bipolaricaulis sibiricus</name>
    <dbReference type="NCBI Taxonomy" id="2501609"/>
    <lineage>
        <taxon>Bacteria</taxon>
        <taxon>Candidatus Bipolaricaulota</taxon>
        <taxon>Candidatus Bipolaricaulia</taxon>
        <taxon>Candidatus Bipolaricaulales</taxon>
        <taxon>Candidatus Bipolaricaulaceae</taxon>
        <taxon>Candidatus Bipolaricaulis</taxon>
    </lineage>
</organism>
<dbReference type="InterPro" id="IPR008949">
    <property type="entry name" value="Isoprenoid_synthase_dom_sf"/>
</dbReference>
<dbReference type="CDD" id="cd00685">
    <property type="entry name" value="Trans_IPPS_HT"/>
    <property type="match status" value="1"/>
</dbReference>
<comment type="similarity">
    <text evidence="3">Belongs to the FPP/GGPP synthase family.</text>
</comment>
<dbReference type="Pfam" id="PF00348">
    <property type="entry name" value="polyprenyl_synt"/>
    <property type="match status" value="1"/>
</dbReference>
<proteinExistence type="inferred from homology"/>
<dbReference type="PANTHER" id="PTHR12001:SF86">
    <property type="entry name" value="GERANYLGERANYL DIPHOSPHATE SYNTHASE"/>
    <property type="match status" value="1"/>
</dbReference>
<dbReference type="InterPro" id="IPR033749">
    <property type="entry name" value="Polyprenyl_synt_CS"/>
</dbReference>
<evidence type="ECO:0000256" key="2">
    <source>
        <dbReference type="ARBA" id="ARBA00022842"/>
    </source>
</evidence>
<dbReference type="AlphaFoldDB" id="A0A410FW21"/>
<dbReference type="KEGG" id="bih:BIP78_1406"/>
<dbReference type="SFLD" id="SFLDS00005">
    <property type="entry name" value="Isoprenoid_Synthase_Type_I"/>
    <property type="match status" value="1"/>
</dbReference>
<evidence type="ECO:0000313" key="5">
    <source>
        <dbReference type="Proteomes" id="UP000287233"/>
    </source>
</evidence>
<dbReference type="SUPFAM" id="SSF48576">
    <property type="entry name" value="Terpenoid synthases"/>
    <property type="match status" value="1"/>
</dbReference>
<evidence type="ECO:0000256" key="1">
    <source>
        <dbReference type="ARBA" id="ARBA00022723"/>
    </source>
</evidence>
<keyword evidence="3" id="KW-0808">Transferase</keyword>
<evidence type="ECO:0000256" key="3">
    <source>
        <dbReference type="RuleBase" id="RU004466"/>
    </source>
</evidence>
<dbReference type="PANTHER" id="PTHR12001">
    <property type="entry name" value="GERANYLGERANYL PYROPHOSPHATE SYNTHASE"/>
    <property type="match status" value="1"/>
</dbReference>
<sequence length="322" mass="33624">MGVLERYQAEVVAALGAVVPPHGILRPLVGYPLGAVGADGGPGPGIGGKLIRPALVLFACEALGGRPERALPLAAAVELVHTFSLVHDDIVDGDRLRRGRPAAWVAFGQDQAIHAGDGLLALAFQTAARAALPGEGTARAVDALASATLAMVEGQARDLDLEGRPAGTDAYLEMTRGKTGALLGCALELGALAAERGDLAPAHRTVGELLGVAFQIRDDWLGVWGEADAVGKAVGGDIARGKRSYPIAWALERDPTLRDSLRNAPLDEAQARLVALGAREATERQADELLVRARAQARTLPWPAWAHDGFAELCAELAARVR</sequence>
<accession>A0A410FW21</accession>
<dbReference type="GO" id="GO:0008299">
    <property type="term" value="P:isoprenoid biosynthetic process"/>
    <property type="evidence" value="ECO:0007669"/>
    <property type="project" value="InterPro"/>
</dbReference>
<dbReference type="SFLD" id="SFLDG01017">
    <property type="entry name" value="Polyprenyl_Transferase_Like"/>
    <property type="match status" value="1"/>
</dbReference>
<dbReference type="GO" id="GO:0046872">
    <property type="term" value="F:metal ion binding"/>
    <property type="evidence" value="ECO:0007669"/>
    <property type="project" value="UniProtKB-KW"/>
</dbReference>
<dbReference type="GO" id="GO:0004659">
    <property type="term" value="F:prenyltransferase activity"/>
    <property type="evidence" value="ECO:0007669"/>
    <property type="project" value="InterPro"/>
</dbReference>
<dbReference type="Proteomes" id="UP000287233">
    <property type="component" value="Chromosome"/>
</dbReference>
<evidence type="ECO:0008006" key="6">
    <source>
        <dbReference type="Google" id="ProtNLM"/>
    </source>
</evidence>
<reference evidence="5" key="1">
    <citation type="submission" date="2018-12" db="EMBL/GenBank/DDBJ databases">
        <title>Complete genome sequence of an uncultured bacterium of the candidate phylum Bipolaricaulota.</title>
        <authorList>
            <person name="Kadnikov V.V."/>
            <person name="Mardanov A.V."/>
            <person name="Beletsky A.V."/>
            <person name="Frank Y.A."/>
            <person name="Karnachuk O.V."/>
            <person name="Ravin N.V."/>
        </authorList>
    </citation>
    <scope>NUCLEOTIDE SEQUENCE [LARGE SCALE GENOMIC DNA]</scope>
</reference>